<protein>
    <submittedName>
        <fullName evidence="1">Uncharacterized protein</fullName>
    </submittedName>
</protein>
<keyword evidence="2" id="KW-1185">Reference proteome</keyword>
<dbReference type="OrthoDB" id="5509910at2"/>
<evidence type="ECO:0000313" key="1">
    <source>
        <dbReference type="EMBL" id="QED27186.1"/>
    </source>
</evidence>
<dbReference type="EMBL" id="CP042467">
    <property type="protein sequence ID" value="QED27186.1"/>
    <property type="molecule type" value="Genomic_DNA"/>
</dbReference>
<accession>A0A5B8XU41</accession>
<name>A0A5B8XU41_9DELT</name>
<gene>
    <name evidence="1" type="ORF">FRD01_08005</name>
</gene>
<dbReference type="RefSeq" id="WP_146958871.1">
    <property type="nucleotide sequence ID" value="NZ_CP042467.1"/>
</dbReference>
<dbReference type="KEGG" id="bbae:FRD01_08005"/>
<organism evidence="1 2">
    <name type="scientific">Microvenator marinus</name>
    <dbReference type="NCBI Taxonomy" id="2600177"/>
    <lineage>
        <taxon>Bacteria</taxon>
        <taxon>Deltaproteobacteria</taxon>
        <taxon>Bradymonadales</taxon>
        <taxon>Microvenatoraceae</taxon>
        <taxon>Microvenator</taxon>
    </lineage>
</organism>
<sequence>MSTTISDRVNAPIDCPLKMSTIAWTRCIEYRQEYKCLCKEARDRLRTKGEGKEAFEEKLRQIRRPTPAKPKGWTVDRMSRFYVIYDEKGELRHRATNQAEADDYLGLAAKVLALQEENARLWKLLEEDLTRAEDPWADVTKMLGDDDADSYASEEEE</sequence>
<evidence type="ECO:0000313" key="2">
    <source>
        <dbReference type="Proteomes" id="UP000321595"/>
    </source>
</evidence>
<reference evidence="1 2" key="1">
    <citation type="submission" date="2019-08" db="EMBL/GenBank/DDBJ databases">
        <authorList>
            <person name="Liang Q."/>
        </authorList>
    </citation>
    <scope>NUCLEOTIDE SEQUENCE [LARGE SCALE GENOMIC DNA]</scope>
    <source>
        <strain evidence="1 2">V1718</strain>
    </source>
</reference>
<dbReference type="Proteomes" id="UP000321595">
    <property type="component" value="Chromosome"/>
</dbReference>
<proteinExistence type="predicted"/>
<dbReference type="AlphaFoldDB" id="A0A5B8XU41"/>